<dbReference type="GO" id="GO:0005783">
    <property type="term" value="C:endoplasmic reticulum"/>
    <property type="evidence" value="ECO:0007669"/>
    <property type="project" value="TreeGrafter"/>
</dbReference>
<feature type="transmembrane region" description="Helical" evidence="7">
    <location>
        <begin position="410"/>
        <end position="428"/>
    </location>
</feature>
<evidence type="ECO:0000256" key="5">
    <source>
        <dbReference type="ARBA" id="ARBA00023136"/>
    </source>
</evidence>
<evidence type="ECO:0000256" key="6">
    <source>
        <dbReference type="ARBA" id="ARBA00023315"/>
    </source>
</evidence>
<dbReference type="GO" id="GO:0008654">
    <property type="term" value="P:phospholipid biosynthetic process"/>
    <property type="evidence" value="ECO:0007669"/>
    <property type="project" value="TreeGrafter"/>
</dbReference>
<dbReference type="InterPro" id="IPR049941">
    <property type="entry name" value="LPLAT_7/PORCN-like"/>
</dbReference>
<name>A0A8T0HZ91_CERPU</name>
<accession>A0A8T0HZ91</accession>
<gene>
    <name evidence="8" type="ORF">KC19_5G027300</name>
</gene>
<dbReference type="Pfam" id="PF03062">
    <property type="entry name" value="MBOAT"/>
    <property type="match status" value="1"/>
</dbReference>
<keyword evidence="4 7" id="KW-1133">Transmembrane helix</keyword>
<keyword evidence="2" id="KW-0808">Transferase</keyword>
<keyword evidence="3 7" id="KW-0812">Transmembrane</keyword>
<evidence type="ECO:0000256" key="7">
    <source>
        <dbReference type="SAM" id="Phobius"/>
    </source>
</evidence>
<dbReference type="InterPro" id="IPR004299">
    <property type="entry name" value="MBOAT_fam"/>
</dbReference>
<comment type="subcellular location">
    <subcellularLocation>
        <location evidence="1">Membrane</location>
        <topology evidence="1">Multi-pass membrane protein</topology>
    </subcellularLocation>
</comment>
<sequence length="512" mass="57451">MQTTCTANSSILSFLASFAADFKQRDRDDRKPFGKSFRVRETGLSGSTRRTCNGAGSFTSNGVFTFSAVARWMPAGAVRSLYAAATGIVLSWYSFGPVANLFYFLPVVVGYGSMLLARQHCGAITFVAAFGFLLTWDLNGGPVIPWYRSEFDSWDLDRSPPGAFMVLILKVISVSMNYQDGLIKNEEELRSSQKKNLVKNLPSPVQYLGYCFNCGTHLAGPVYEFNDYMDWAEDKGLWSLDSARPFPSPFGAAFGAFLQALLCMSIYMFMLPRFPLSKFASLEYQKWGFWHRLKYMYSSGFTARWKYYFVWSLSESSMIISGLGFSGWTAPDDDKVVKAKWTRAKNVDIVKVEFAKSGVELPMYWNISVSTWLRHYVYERLVPRGGKAGFSQLLTTQVVSAVWHGLHTGYLLYFIHSALMISGSKVIFKWQSALPEKAVWARALGHLINGLFVALVNNYAAIGFLLLSYQETLQAFSSVYYVGTVVPIAIILFGHFVKPPRAGSTVHTKKIQ</sequence>
<keyword evidence="6" id="KW-0012">Acyltransferase</keyword>
<evidence type="ECO:0000256" key="4">
    <source>
        <dbReference type="ARBA" id="ARBA00022989"/>
    </source>
</evidence>
<evidence type="ECO:0000313" key="8">
    <source>
        <dbReference type="EMBL" id="KAG0575743.1"/>
    </source>
</evidence>
<dbReference type="PANTHER" id="PTHR13906:SF4">
    <property type="entry name" value="LYSOPHOSPHOLIPID ACYLTRANSFERASE 6"/>
    <property type="match status" value="1"/>
</dbReference>
<evidence type="ECO:0000313" key="9">
    <source>
        <dbReference type="Proteomes" id="UP000822688"/>
    </source>
</evidence>
<dbReference type="GO" id="GO:0019432">
    <property type="term" value="P:triglyceride biosynthetic process"/>
    <property type="evidence" value="ECO:0007669"/>
    <property type="project" value="TreeGrafter"/>
</dbReference>
<feature type="transmembrane region" description="Helical" evidence="7">
    <location>
        <begin position="250"/>
        <end position="271"/>
    </location>
</feature>
<feature type="transmembrane region" description="Helical" evidence="7">
    <location>
        <begin position="448"/>
        <end position="467"/>
    </location>
</feature>
<evidence type="ECO:0000256" key="1">
    <source>
        <dbReference type="ARBA" id="ARBA00004141"/>
    </source>
</evidence>
<keyword evidence="9" id="KW-1185">Reference proteome</keyword>
<reference evidence="8" key="1">
    <citation type="submission" date="2020-06" db="EMBL/GenBank/DDBJ databases">
        <title>WGS assembly of Ceratodon purpureus strain R40.</title>
        <authorList>
            <person name="Carey S.B."/>
            <person name="Jenkins J."/>
            <person name="Shu S."/>
            <person name="Lovell J.T."/>
            <person name="Sreedasyam A."/>
            <person name="Maumus F."/>
            <person name="Tiley G.P."/>
            <person name="Fernandez-Pozo N."/>
            <person name="Barry K."/>
            <person name="Chen C."/>
            <person name="Wang M."/>
            <person name="Lipzen A."/>
            <person name="Daum C."/>
            <person name="Saski C.A."/>
            <person name="Payton A.C."/>
            <person name="Mcbreen J.C."/>
            <person name="Conrad R.E."/>
            <person name="Kollar L.M."/>
            <person name="Olsson S."/>
            <person name="Huttunen S."/>
            <person name="Landis J.B."/>
            <person name="Wickett N.J."/>
            <person name="Johnson M.G."/>
            <person name="Rensing S.A."/>
            <person name="Grimwood J."/>
            <person name="Schmutz J."/>
            <person name="Mcdaniel S.F."/>
        </authorList>
    </citation>
    <scope>NUCLEOTIDE SEQUENCE</scope>
    <source>
        <strain evidence="8">R40</strain>
    </source>
</reference>
<feature type="transmembrane region" description="Helical" evidence="7">
    <location>
        <begin position="81"/>
        <end position="103"/>
    </location>
</feature>
<dbReference type="Proteomes" id="UP000822688">
    <property type="component" value="Chromosome 5"/>
</dbReference>
<dbReference type="GO" id="GO:0016746">
    <property type="term" value="F:acyltransferase activity"/>
    <property type="evidence" value="ECO:0007669"/>
    <property type="project" value="UniProtKB-KW"/>
</dbReference>
<evidence type="ECO:0000256" key="2">
    <source>
        <dbReference type="ARBA" id="ARBA00022679"/>
    </source>
</evidence>
<organism evidence="8 9">
    <name type="scientific">Ceratodon purpureus</name>
    <name type="common">Fire moss</name>
    <name type="synonym">Dicranum purpureum</name>
    <dbReference type="NCBI Taxonomy" id="3225"/>
    <lineage>
        <taxon>Eukaryota</taxon>
        <taxon>Viridiplantae</taxon>
        <taxon>Streptophyta</taxon>
        <taxon>Embryophyta</taxon>
        <taxon>Bryophyta</taxon>
        <taxon>Bryophytina</taxon>
        <taxon>Bryopsida</taxon>
        <taxon>Dicranidae</taxon>
        <taxon>Pseudoditrichales</taxon>
        <taxon>Ditrichaceae</taxon>
        <taxon>Ceratodon</taxon>
    </lineage>
</organism>
<feature type="transmembrane region" description="Helical" evidence="7">
    <location>
        <begin position="479"/>
        <end position="497"/>
    </location>
</feature>
<keyword evidence="5 7" id="KW-0472">Membrane</keyword>
<proteinExistence type="predicted"/>
<dbReference type="EMBL" id="CM026425">
    <property type="protein sequence ID" value="KAG0575743.1"/>
    <property type="molecule type" value="Genomic_DNA"/>
</dbReference>
<feature type="transmembrane region" description="Helical" evidence="7">
    <location>
        <begin position="115"/>
        <end position="136"/>
    </location>
</feature>
<dbReference type="PANTHER" id="PTHR13906">
    <property type="entry name" value="PORCUPINE"/>
    <property type="match status" value="1"/>
</dbReference>
<dbReference type="GO" id="GO:0016020">
    <property type="term" value="C:membrane"/>
    <property type="evidence" value="ECO:0007669"/>
    <property type="project" value="UniProtKB-SubCell"/>
</dbReference>
<evidence type="ECO:0000256" key="3">
    <source>
        <dbReference type="ARBA" id="ARBA00022692"/>
    </source>
</evidence>
<protein>
    <submittedName>
        <fullName evidence="8">Uncharacterized protein</fullName>
    </submittedName>
</protein>
<comment type="caution">
    <text evidence="8">The sequence shown here is derived from an EMBL/GenBank/DDBJ whole genome shotgun (WGS) entry which is preliminary data.</text>
</comment>
<dbReference type="GO" id="GO:0030258">
    <property type="term" value="P:lipid modification"/>
    <property type="evidence" value="ECO:0007669"/>
    <property type="project" value="TreeGrafter"/>
</dbReference>
<dbReference type="AlphaFoldDB" id="A0A8T0HZ91"/>